<evidence type="ECO:0000313" key="1">
    <source>
        <dbReference type="EMBL" id="WEG08647.1"/>
    </source>
</evidence>
<gene>
    <name evidence="1" type="ORF">PU630_15590</name>
</gene>
<protein>
    <recommendedName>
        <fullName evidence="3">Transcription initiation factor IIB</fullName>
    </recommendedName>
</protein>
<keyword evidence="2" id="KW-1185">Reference proteome</keyword>
<sequence length="56" mass="6013">MDDLDIAAQPRCPLDGVLMRDDDAGWHCPACGLVVRHDETMTRPADADDIPGIHGG</sequence>
<organism evidence="1 2">
    <name type="scientific">Microbacterium horticulturae</name>
    <dbReference type="NCBI Taxonomy" id="3028316"/>
    <lineage>
        <taxon>Bacteria</taxon>
        <taxon>Bacillati</taxon>
        <taxon>Actinomycetota</taxon>
        <taxon>Actinomycetes</taxon>
        <taxon>Micrococcales</taxon>
        <taxon>Microbacteriaceae</taxon>
        <taxon>Microbacterium</taxon>
    </lineage>
</organism>
<accession>A0ABY8BZY7</accession>
<dbReference type="EMBL" id="CP119108">
    <property type="protein sequence ID" value="WEG08647.1"/>
    <property type="molecule type" value="Genomic_DNA"/>
</dbReference>
<name>A0ABY8BZY7_9MICO</name>
<dbReference type="Proteomes" id="UP001214553">
    <property type="component" value="Chromosome"/>
</dbReference>
<reference evidence="1 2" key="1">
    <citation type="submission" date="2023-03" db="EMBL/GenBank/DDBJ databases">
        <title>Genome sequence of Microbacterium sp. KACC 23027.</title>
        <authorList>
            <person name="Kim S."/>
            <person name="Heo J."/>
            <person name="Kwon S.-W."/>
        </authorList>
    </citation>
    <scope>NUCLEOTIDE SEQUENCE [LARGE SCALE GENOMIC DNA]</scope>
    <source>
        <strain evidence="1 2">KACC 23027</strain>
    </source>
</reference>
<evidence type="ECO:0000313" key="2">
    <source>
        <dbReference type="Proteomes" id="UP001214553"/>
    </source>
</evidence>
<proteinExistence type="predicted"/>
<evidence type="ECO:0008006" key="3">
    <source>
        <dbReference type="Google" id="ProtNLM"/>
    </source>
</evidence>
<dbReference type="RefSeq" id="WP_275277976.1">
    <property type="nucleotide sequence ID" value="NZ_CP119108.1"/>
</dbReference>